<gene>
    <name evidence="1" type="ORF">IWW38_006562</name>
</gene>
<keyword evidence="2" id="KW-1185">Reference proteome</keyword>
<sequence length="198" mass="21061">MAPKPVLGGGRDDGDSPRTPTPEPVRAPVVKAEALPKAKVPALEAQSRITDIDREIAECQERLVLMNTPPVSSGDAGNDRAVPEKSKAAEAKEQQAVPQTGEAKHAIAAADELSGDDLSCDDVSGDDLSGDALKDRRRSQAAVRRIYAENHARAAAVQATMAAPFLAAYPCFVPGAYPAPSDWPFWAEAERSHARMRP</sequence>
<comment type="caution">
    <text evidence="1">The sequence shown here is derived from an EMBL/GenBank/DDBJ whole genome shotgun (WGS) entry which is preliminary data.</text>
</comment>
<organism evidence="1 2">
    <name type="scientific">Coemansia aciculifera</name>
    <dbReference type="NCBI Taxonomy" id="417176"/>
    <lineage>
        <taxon>Eukaryota</taxon>
        <taxon>Fungi</taxon>
        <taxon>Fungi incertae sedis</taxon>
        <taxon>Zoopagomycota</taxon>
        <taxon>Kickxellomycotina</taxon>
        <taxon>Kickxellomycetes</taxon>
        <taxon>Kickxellales</taxon>
        <taxon>Kickxellaceae</taxon>
        <taxon>Coemansia</taxon>
    </lineage>
</organism>
<name>A0ACC1LTD9_9FUNG</name>
<proteinExistence type="predicted"/>
<feature type="non-terminal residue" evidence="1">
    <location>
        <position position="198"/>
    </location>
</feature>
<evidence type="ECO:0000313" key="2">
    <source>
        <dbReference type="Proteomes" id="UP001139981"/>
    </source>
</evidence>
<evidence type="ECO:0000313" key="1">
    <source>
        <dbReference type="EMBL" id="KAJ2877485.1"/>
    </source>
</evidence>
<reference evidence="1" key="1">
    <citation type="submission" date="2022-07" db="EMBL/GenBank/DDBJ databases">
        <title>Phylogenomic reconstructions and comparative analyses of Kickxellomycotina fungi.</title>
        <authorList>
            <person name="Reynolds N.K."/>
            <person name="Stajich J.E."/>
            <person name="Barry K."/>
            <person name="Grigoriev I.V."/>
            <person name="Crous P."/>
            <person name="Smith M.E."/>
        </authorList>
    </citation>
    <scope>NUCLEOTIDE SEQUENCE</scope>
    <source>
        <strain evidence="1">CBS 190363</strain>
    </source>
</reference>
<accession>A0ACC1LTD9</accession>
<dbReference type="EMBL" id="JANBVB010003809">
    <property type="protein sequence ID" value="KAJ2877485.1"/>
    <property type="molecule type" value="Genomic_DNA"/>
</dbReference>
<protein>
    <submittedName>
        <fullName evidence="1">Uncharacterized protein</fullName>
    </submittedName>
</protein>
<dbReference type="Proteomes" id="UP001139981">
    <property type="component" value="Unassembled WGS sequence"/>
</dbReference>